<dbReference type="OrthoDB" id="8020822at2"/>
<protein>
    <submittedName>
        <fullName evidence="2">DUF1236 domain-containing protein</fullName>
    </submittedName>
</protein>
<dbReference type="Proteomes" id="UP000403266">
    <property type="component" value="Unassembled WGS sequence"/>
</dbReference>
<proteinExistence type="predicted"/>
<dbReference type="AlphaFoldDB" id="A0A5N7MJU9"/>
<dbReference type="InterPro" id="IPR009642">
    <property type="entry name" value="DUF1236"/>
</dbReference>
<accession>A0A5N7MJU9</accession>
<dbReference type="Pfam" id="PF06823">
    <property type="entry name" value="DUF1236"/>
    <property type="match status" value="1"/>
</dbReference>
<comment type="caution">
    <text evidence="2">The sequence shown here is derived from an EMBL/GenBank/DDBJ whole genome shotgun (WGS) entry which is preliminary data.</text>
</comment>
<evidence type="ECO:0000256" key="1">
    <source>
        <dbReference type="SAM" id="SignalP"/>
    </source>
</evidence>
<reference evidence="2 3" key="1">
    <citation type="journal article" date="2019" name="Syst. Appl. Microbiol.">
        <title>Microvirga tunisiensis sp. nov., a root nodule symbiotic bacterium isolated from Lupinus micranthus and L. luteus grown in Northern Tunisia.</title>
        <authorList>
            <person name="Msaddak A."/>
            <person name="Rejili M."/>
            <person name="Duran D."/>
            <person name="Mars M."/>
            <person name="Palacios J.M."/>
            <person name="Ruiz-Argueso T."/>
            <person name="Rey L."/>
            <person name="Imperial J."/>
        </authorList>
    </citation>
    <scope>NUCLEOTIDE SEQUENCE [LARGE SCALE GENOMIC DNA]</scope>
    <source>
        <strain evidence="2 3">Lmie10</strain>
    </source>
</reference>
<keyword evidence="3" id="KW-1185">Reference proteome</keyword>
<feature type="chain" id="PRO_5030135498" evidence="1">
    <location>
        <begin position="21"/>
        <end position="118"/>
    </location>
</feature>
<evidence type="ECO:0000313" key="2">
    <source>
        <dbReference type="EMBL" id="MPR26689.1"/>
    </source>
</evidence>
<evidence type="ECO:0000313" key="3">
    <source>
        <dbReference type="Proteomes" id="UP000403266"/>
    </source>
</evidence>
<dbReference type="EMBL" id="VOSK01000057">
    <property type="protein sequence ID" value="MPR26689.1"/>
    <property type="molecule type" value="Genomic_DNA"/>
</dbReference>
<name>A0A5N7MJU9_9HYPH</name>
<sequence>MSMRAAYHLAFVVFSVGTVATPTTAPNATDPITTSAIQSHAIPDAFRNIAADMPARLNAKQESSPAVHLGQGISVGESLSELVALHPIPKHETYRYAVVDGHRVIVDATSRKVVYIIQ</sequence>
<organism evidence="2 3">
    <name type="scientific">Microvirga tunisiensis</name>
    <dbReference type="NCBI Taxonomy" id="2108360"/>
    <lineage>
        <taxon>Bacteria</taxon>
        <taxon>Pseudomonadati</taxon>
        <taxon>Pseudomonadota</taxon>
        <taxon>Alphaproteobacteria</taxon>
        <taxon>Hyphomicrobiales</taxon>
        <taxon>Methylobacteriaceae</taxon>
        <taxon>Microvirga</taxon>
    </lineage>
</organism>
<feature type="signal peptide" evidence="1">
    <location>
        <begin position="1"/>
        <end position="20"/>
    </location>
</feature>
<gene>
    <name evidence="2" type="ORF">FS320_16060</name>
</gene>
<keyword evidence="1" id="KW-0732">Signal</keyword>